<keyword evidence="3" id="KW-1185">Reference proteome</keyword>
<proteinExistence type="predicted"/>
<feature type="region of interest" description="Disordered" evidence="1">
    <location>
        <begin position="217"/>
        <end position="246"/>
    </location>
</feature>
<reference evidence="2 3" key="1">
    <citation type="submission" date="2024-06" db="EMBL/GenBank/DDBJ databases">
        <authorList>
            <person name="Kraege A."/>
            <person name="Thomma B."/>
        </authorList>
    </citation>
    <scope>NUCLEOTIDE SEQUENCE [LARGE SCALE GENOMIC DNA]</scope>
</reference>
<gene>
    <name evidence="2" type="primary">g562</name>
    <name evidence="2" type="ORF">VP750_LOCUS490</name>
</gene>
<feature type="compositionally biased region" description="Polar residues" evidence="1">
    <location>
        <begin position="104"/>
        <end position="125"/>
    </location>
</feature>
<comment type="caution">
    <text evidence="2">The sequence shown here is derived from an EMBL/GenBank/DDBJ whole genome shotgun (WGS) entry which is preliminary data.</text>
</comment>
<feature type="region of interest" description="Disordered" evidence="1">
    <location>
        <begin position="104"/>
        <end position="135"/>
    </location>
</feature>
<evidence type="ECO:0000313" key="3">
    <source>
        <dbReference type="Proteomes" id="UP001497392"/>
    </source>
</evidence>
<feature type="region of interest" description="Disordered" evidence="1">
    <location>
        <begin position="273"/>
        <end position="297"/>
    </location>
</feature>
<feature type="compositionally biased region" description="Basic residues" evidence="1">
    <location>
        <begin position="288"/>
        <end position="297"/>
    </location>
</feature>
<name>A0ABP1FHL3_9CHLO</name>
<dbReference type="EMBL" id="CAXHTA020000001">
    <property type="protein sequence ID" value="CAL5218831.1"/>
    <property type="molecule type" value="Genomic_DNA"/>
</dbReference>
<feature type="compositionally biased region" description="Basic and acidic residues" evidence="1">
    <location>
        <begin position="126"/>
        <end position="135"/>
    </location>
</feature>
<dbReference type="Proteomes" id="UP001497392">
    <property type="component" value="Unassembled WGS sequence"/>
</dbReference>
<protein>
    <submittedName>
        <fullName evidence="2">G562 protein</fullName>
    </submittedName>
</protein>
<sequence>MSVHDAVSHFCRGISEQIDDACIQYLSGIVEDACEGEDTDVADLEDLVQGFLPGFAKLSQQERHDRLWSLLTQVHALHQKGGPIEPTGHDAQIFSSMAEVASATTTSKAQQGSRDASSKDTGSVRQTEKYSEEHEQAINTLSALWPPEVPLDKAFLESVLDAQCQGNLEAAGVALLECPDLAKQQMLWQRATQDDRKRREAAAQKEKDARKKIISKFSLEAQHRSSGQPRSKSRAEQELAPWSASQPCVSKKGVRYRDGFAVASKGEKHIEVPCKEDWNGGSSGKVYTKGKRGKGFA</sequence>
<accession>A0ABP1FHL3</accession>
<evidence type="ECO:0000313" key="2">
    <source>
        <dbReference type="EMBL" id="CAL5218831.1"/>
    </source>
</evidence>
<evidence type="ECO:0000256" key="1">
    <source>
        <dbReference type="SAM" id="MobiDB-lite"/>
    </source>
</evidence>
<organism evidence="2 3">
    <name type="scientific">Coccomyxa viridis</name>
    <dbReference type="NCBI Taxonomy" id="1274662"/>
    <lineage>
        <taxon>Eukaryota</taxon>
        <taxon>Viridiplantae</taxon>
        <taxon>Chlorophyta</taxon>
        <taxon>core chlorophytes</taxon>
        <taxon>Trebouxiophyceae</taxon>
        <taxon>Trebouxiophyceae incertae sedis</taxon>
        <taxon>Coccomyxaceae</taxon>
        <taxon>Coccomyxa</taxon>
    </lineage>
</organism>